<dbReference type="EMBL" id="JAUKUD010000005">
    <property type="protein sequence ID" value="KAK0744025.1"/>
    <property type="molecule type" value="Genomic_DNA"/>
</dbReference>
<proteinExistence type="predicted"/>
<evidence type="ECO:0000313" key="2">
    <source>
        <dbReference type="Proteomes" id="UP001172155"/>
    </source>
</evidence>
<evidence type="ECO:0000313" key="1">
    <source>
        <dbReference type="EMBL" id="KAK0744025.1"/>
    </source>
</evidence>
<keyword evidence="2" id="KW-1185">Reference proteome</keyword>
<dbReference type="Proteomes" id="UP001172155">
    <property type="component" value="Unassembled WGS sequence"/>
</dbReference>
<protein>
    <submittedName>
        <fullName evidence="1">Uncharacterized protein</fullName>
    </submittedName>
</protein>
<comment type="caution">
    <text evidence="1">The sequence shown here is derived from an EMBL/GenBank/DDBJ whole genome shotgun (WGS) entry which is preliminary data.</text>
</comment>
<reference evidence="1" key="1">
    <citation type="submission" date="2023-06" db="EMBL/GenBank/DDBJ databases">
        <title>Genome-scale phylogeny and comparative genomics of the fungal order Sordariales.</title>
        <authorList>
            <consortium name="Lawrence Berkeley National Laboratory"/>
            <person name="Hensen N."/>
            <person name="Bonometti L."/>
            <person name="Westerberg I."/>
            <person name="Brannstrom I.O."/>
            <person name="Guillou S."/>
            <person name="Cros-Aarteil S."/>
            <person name="Calhoun S."/>
            <person name="Haridas S."/>
            <person name="Kuo A."/>
            <person name="Mondo S."/>
            <person name="Pangilinan J."/>
            <person name="Riley R."/>
            <person name="LaButti K."/>
            <person name="Andreopoulos B."/>
            <person name="Lipzen A."/>
            <person name="Chen C."/>
            <person name="Yanf M."/>
            <person name="Daum C."/>
            <person name="Ng V."/>
            <person name="Clum A."/>
            <person name="Steindorff A."/>
            <person name="Ohm R."/>
            <person name="Martin F."/>
            <person name="Silar P."/>
            <person name="Natvig D."/>
            <person name="Lalanne C."/>
            <person name="Gautier V."/>
            <person name="Ament-velasquez S.L."/>
            <person name="Kruys A."/>
            <person name="Hutchinson M.I."/>
            <person name="Powell A.J."/>
            <person name="Barry K."/>
            <person name="Miller A.N."/>
            <person name="Grigoriev I.V."/>
            <person name="Debuchy R."/>
            <person name="Gladieux P."/>
            <person name="Thoren M.H."/>
            <person name="Johannesson H."/>
        </authorList>
    </citation>
    <scope>NUCLEOTIDE SEQUENCE</scope>
    <source>
        <strain evidence="1">SMH3187-1</strain>
    </source>
</reference>
<dbReference type="AlphaFoldDB" id="A0AA40ER91"/>
<gene>
    <name evidence="1" type="ORF">B0T18DRAFT_392694</name>
</gene>
<name>A0AA40ER91_9PEZI</name>
<accession>A0AA40ER91</accession>
<sequence>MSENEALELLDHRTRHLLHLGRKRKLVSAKRLVRVFGYHPFAISLAGGYMTELQYGTPQQDKVFSYMTLFSTTCSDNTDRWVLLQLTGAFTLNRVTIPHSDGTPEQDGVRAALGVILSGMAKEDSVAANILTILGFLSPATGVWPALLGYESMEGETSALFHSKDRVETVLFKLWHTSVLRHHLGDIYPIVKELLHPCSFNTPIEDQYLFDQAMRTTGRTSWPTLDDVNNGSELWGSFRALGQGMSKQQSVEVASWLFCLALNTRQVNQFGIILLESGYSHALQEAGRHSEAKAWYRRLLGPLSKHVGPDDLATGTAHIRLGLSTIDARTKSSCSQSISQIIRAMLDLAHALNICLVATGIDGIRDGNTALLQHTSGQSDHTKTAFDSIYFDKSWEQAVPTAFLATRMAKQVFDLGDACQRRQHVVPFSDTARLHEGNAFEEGCETARTSAQICLWQNLITRGALRDGCDG</sequence>
<organism evidence="1 2">
    <name type="scientific">Schizothecium vesticola</name>
    <dbReference type="NCBI Taxonomy" id="314040"/>
    <lineage>
        <taxon>Eukaryota</taxon>
        <taxon>Fungi</taxon>
        <taxon>Dikarya</taxon>
        <taxon>Ascomycota</taxon>
        <taxon>Pezizomycotina</taxon>
        <taxon>Sordariomycetes</taxon>
        <taxon>Sordariomycetidae</taxon>
        <taxon>Sordariales</taxon>
        <taxon>Schizotheciaceae</taxon>
        <taxon>Schizothecium</taxon>
    </lineage>
</organism>